<evidence type="ECO:0000256" key="1">
    <source>
        <dbReference type="ARBA" id="ARBA00023122"/>
    </source>
</evidence>
<feature type="domain" description="CBS" evidence="3">
    <location>
        <begin position="9"/>
        <end position="69"/>
    </location>
</feature>
<evidence type="ECO:0000259" key="3">
    <source>
        <dbReference type="PROSITE" id="PS51371"/>
    </source>
</evidence>
<organism evidence="4 5">
    <name type="scientific">Levilinea saccharolytica</name>
    <dbReference type="NCBI Taxonomy" id="229921"/>
    <lineage>
        <taxon>Bacteria</taxon>
        <taxon>Bacillati</taxon>
        <taxon>Chloroflexota</taxon>
        <taxon>Anaerolineae</taxon>
        <taxon>Anaerolineales</taxon>
        <taxon>Anaerolineaceae</taxon>
        <taxon>Levilinea</taxon>
    </lineage>
</organism>
<dbReference type="RefSeq" id="WP_062418098.1">
    <property type="nucleotide sequence ID" value="NZ_DF967974.1"/>
</dbReference>
<gene>
    <name evidence="4" type="ORF">ADN01_09800</name>
</gene>
<dbReference type="SMART" id="SM00116">
    <property type="entry name" value="CBS"/>
    <property type="match status" value="2"/>
</dbReference>
<evidence type="ECO:0000313" key="4">
    <source>
        <dbReference type="EMBL" id="KPL81854.1"/>
    </source>
</evidence>
<feature type="domain" description="CBS" evidence="3">
    <location>
        <begin position="76"/>
        <end position="135"/>
    </location>
</feature>
<reference evidence="4 5" key="1">
    <citation type="submission" date="2015-07" db="EMBL/GenBank/DDBJ databases">
        <title>Genome sequence of Levilinea saccharolytica DSM 16555.</title>
        <authorList>
            <person name="Hemp J."/>
            <person name="Ward L.M."/>
            <person name="Pace L.A."/>
            <person name="Fischer W.W."/>
        </authorList>
    </citation>
    <scope>NUCLEOTIDE SEQUENCE [LARGE SCALE GENOMIC DNA]</scope>
    <source>
        <strain evidence="4 5">KIBI-1</strain>
    </source>
</reference>
<evidence type="ECO:0000256" key="2">
    <source>
        <dbReference type="PROSITE-ProRule" id="PRU00703"/>
    </source>
</evidence>
<protein>
    <recommendedName>
        <fullName evidence="3">CBS domain-containing protein</fullName>
    </recommendedName>
</protein>
<dbReference type="AlphaFoldDB" id="A0A0P6XNA0"/>
<dbReference type="EMBL" id="LGCM01000035">
    <property type="protein sequence ID" value="KPL81854.1"/>
    <property type="molecule type" value="Genomic_DNA"/>
</dbReference>
<dbReference type="STRING" id="229921.ADN01_09800"/>
<dbReference type="PROSITE" id="PS51371">
    <property type="entry name" value="CBS"/>
    <property type="match status" value="2"/>
</dbReference>
<dbReference type="InterPro" id="IPR051257">
    <property type="entry name" value="Diverse_CBS-Domain"/>
</dbReference>
<dbReference type="Pfam" id="PF00571">
    <property type="entry name" value="CBS"/>
    <property type="match status" value="2"/>
</dbReference>
<dbReference type="Proteomes" id="UP000050501">
    <property type="component" value="Unassembled WGS sequence"/>
</dbReference>
<dbReference type="CDD" id="cd02205">
    <property type="entry name" value="CBS_pair_SF"/>
    <property type="match status" value="1"/>
</dbReference>
<keyword evidence="5" id="KW-1185">Reference proteome</keyword>
<comment type="caution">
    <text evidence="4">The sequence shown here is derived from an EMBL/GenBank/DDBJ whole genome shotgun (WGS) entry which is preliminary data.</text>
</comment>
<accession>A0A0P6XNA0</accession>
<proteinExistence type="predicted"/>
<evidence type="ECO:0000313" key="5">
    <source>
        <dbReference type="Proteomes" id="UP000050501"/>
    </source>
</evidence>
<dbReference type="InterPro" id="IPR000644">
    <property type="entry name" value="CBS_dom"/>
</dbReference>
<dbReference type="PANTHER" id="PTHR43080">
    <property type="entry name" value="CBS DOMAIN-CONTAINING PROTEIN CBSX3, MITOCHONDRIAL"/>
    <property type="match status" value="1"/>
</dbReference>
<dbReference type="InterPro" id="IPR046342">
    <property type="entry name" value="CBS_dom_sf"/>
</dbReference>
<dbReference type="Gene3D" id="3.10.580.10">
    <property type="entry name" value="CBS-domain"/>
    <property type="match status" value="1"/>
</dbReference>
<dbReference type="SUPFAM" id="SSF54631">
    <property type="entry name" value="CBS-domain pair"/>
    <property type="match status" value="1"/>
</dbReference>
<dbReference type="OrthoDB" id="9791320at2"/>
<dbReference type="PANTHER" id="PTHR43080:SF2">
    <property type="entry name" value="CBS DOMAIN-CONTAINING PROTEIN"/>
    <property type="match status" value="1"/>
</dbReference>
<sequence length="135" mass="15111">MAHQVKDWMSSPVIVIDPDSCVNYALTLMRRRRIHSLVVVLNDSESRYGILTSTDIRNKILAAERQPAEVAVREIMTAPVLTAQADWSLTECSRRMQAAHINHMPVVDENNQLVGIISTTDLFVAAEEIGWEGNP</sequence>
<keyword evidence="1 2" id="KW-0129">CBS domain</keyword>
<name>A0A0P6XNA0_9CHLR</name>